<dbReference type="InterPro" id="IPR044666">
    <property type="entry name" value="Cyclophilin_A-like"/>
</dbReference>
<protein>
    <recommendedName>
        <fullName evidence="2">Peptidyl-prolyl cis-trans isomerase</fullName>
        <shortName evidence="2">PPIase</shortName>
        <ecNumber evidence="2">5.2.1.8</ecNumber>
    </recommendedName>
</protein>
<evidence type="ECO:0000256" key="1">
    <source>
        <dbReference type="ARBA" id="ARBA00002388"/>
    </source>
</evidence>
<evidence type="ECO:0000313" key="6">
    <source>
        <dbReference type="Proteomes" id="UP001500897"/>
    </source>
</evidence>
<comment type="catalytic activity">
    <reaction evidence="2">
        <text>[protein]-peptidylproline (omega=180) = [protein]-peptidylproline (omega=0)</text>
        <dbReference type="Rhea" id="RHEA:16237"/>
        <dbReference type="Rhea" id="RHEA-COMP:10747"/>
        <dbReference type="Rhea" id="RHEA-COMP:10748"/>
        <dbReference type="ChEBI" id="CHEBI:83833"/>
        <dbReference type="ChEBI" id="CHEBI:83834"/>
        <dbReference type="EC" id="5.2.1.8"/>
    </reaction>
</comment>
<evidence type="ECO:0000256" key="3">
    <source>
        <dbReference type="SAM" id="MobiDB-lite"/>
    </source>
</evidence>
<name>A0ABN2WUR4_9ACTN</name>
<dbReference type="InterPro" id="IPR029000">
    <property type="entry name" value="Cyclophilin-like_dom_sf"/>
</dbReference>
<feature type="compositionally biased region" description="Basic and acidic residues" evidence="3">
    <location>
        <begin position="218"/>
        <end position="227"/>
    </location>
</feature>
<keyword evidence="2" id="KW-0697">Rotamase</keyword>
<feature type="signal peptide" evidence="2">
    <location>
        <begin position="1"/>
        <end position="29"/>
    </location>
</feature>
<dbReference type="PRINTS" id="PR00153">
    <property type="entry name" value="CSAPPISMRASE"/>
</dbReference>
<keyword evidence="2" id="KW-0413">Isomerase</keyword>
<dbReference type="PANTHER" id="PTHR45625:SF3">
    <property type="entry name" value="PEPTIDYL-PROLYL CIS-TRANS ISOMERASE B-RELATED"/>
    <property type="match status" value="1"/>
</dbReference>
<dbReference type="CDD" id="cd00317">
    <property type="entry name" value="cyclophilin"/>
    <property type="match status" value="1"/>
</dbReference>
<evidence type="ECO:0000313" key="5">
    <source>
        <dbReference type="EMBL" id="GAA2097803.1"/>
    </source>
</evidence>
<evidence type="ECO:0000259" key="4">
    <source>
        <dbReference type="PROSITE" id="PS50072"/>
    </source>
</evidence>
<sequence>MKRTTWAAGPTVLAMVSLALSTTAGPASAAPAAGGATGSTAAGCTYTAAVPADNFKGIPVFDAERAAKPYSATLRTSQGAITFRALTDQAPCTTYSFRFLAERDYFDRTHCHRLTTQRLYVLQCGDPTGTGSGGPGYSFPDENLTGATYPAGTVAMANAGPDTNGSQFFIVWKDTKLSPAYTPFGRVTAGLDVLQKIAAGGEDDQNGPGDGFPTLPVDIRDVRISKR</sequence>
<dbReference type="InterPro" id="IPR002130">
    <property type="entry name" value="Cyclophilin-type_PPIase_dom"/>
</dbReference>
<dbReference type="EMBL" id="BAAANS010000016">
    <property type="protein sequence ID" value="GAA2097803.1"/>
    <property type="molecule type" value="Genomic_DNA"/>
</dbReference>
<dbReference type="EC" id="5.2.1.8" evidence="2"/>
<feature type="chain" id="PRO_5044996492" description="Peptidyl-prolyl cis-trans isomerase" evidence="2">
    <location>
        <begin position="30"/>
        <end position="227"/>
    </location>
</feature>
<evidence type="ECO:0000256" key="2">
    <source>
        <dbReference type="RuleBase" id="RU363019"/>
    </source>
</evidence>
<dbReference type="Pfam" id="PF00160">
    <property type="entry name" value="Pro_isomerase"/>
    <property type="match status" value="1"/>
</dbReference>
<comment type="similarity">
    <text evidence="2">Belongs to the cyclophilin-type PPIase family.</text>
</comment>
<comment type="function">
    <text evidence="1 2">PPIases accelerate the folding of proteins. It catalyzes the cis-trans isomerization of proline imidic peptide bonds in oligopeptides.</text>
</comment>
<dbReference type="RefSeq" id="WP_344552371.1">
    <property type="nucleotide sequence ID" value="NZ_BAAANS010000016.1"/>
</dbReference>
<dbReference type="SUPFAM" id="SSF50891">
    <property type="entry name" value="Cyclophilin-like"/>
    <property type="match status" value="1"/>
</dbReference>
<dbReference type="Gene3D" id="2.40.100.10">
    <property type="entry name" value="Cyclophilin-like"/>
    <property type="match status" value="1"/>
</dbReference>
<proteinExistence type="inferred from homology"/>
<organism evidence="5 6">
    <name type="scientific">Kitasatospora saccharophila</name>
    <dbReference type="NCBI Taxonomy" id="407973"/>
    <lineage>
        <taxon>Bacteria</taxon>
        <taxon>Bacillati</taxon>
        <taxon>Actinomycetota</taxon>
        <taxon>Actinomycetes</taxon>
        <taxon>Kitasatosporales</taxon>
        <taxon>Streptomycetaceae</taxon>
        <taxon>Kitasatospora</taxon>
    </lineage>
</organism>
<dbReference type="PROSITE" id="PS50072">
    <property type="entry name" value="CSA_PPIASE_2"/>
    <property type="match status" value="1"/>
</dbReference>
<gene>
    <name evidence="5" type="ORF">GCM10009759_28220</name>
</gene>
<reference evidence="5 6" key="1">
    <citation type="journal article" date="2019" name="Int. J. Syst. Evol. Microbiol.">
        <title>The Global Catalogue of Microorganisms (GCM) 10K type strain sequencing project: providing services to taxonomists for standard genome sequencing and annotation.</title>
        <authorList>
            <consortium name="The Broad Institute Genomics Platform"/>
            <consortium name="The Broad Institute Genome Sequencing Center for Infectious Disease"/>
            <person name="Wu L."/>
            <person name="Ma J."/>
        </authorList>
    </citation>
    <scope>NUCLEOTIDE SEQUENCE [LARGE SCALE GENOMIC DNA]</scope>
    <source>
        <strain evidence="5 6">JCM 14559</strain>
    </source>
</reference>
<dbReference type="PANTHER" id="PTHR45625">
    <property type="entry name" value="PEPTIDYL-PROLYL CIS-TRANS ISOMERASE-RELATED"/>
    <property type="match status" value="1"/>
</dbReference>
<keyword evidence="2" id="KW-0732">Signal</keyword>
<accession>A0ABN2WUR4</accession>
<feature type="region of interest" description="Disordered" evidence="3">
    <location>
        <begin position="200"/>
        <end position="227"/>
    </location>
</feature>
<keyword evidence="6" id="KW-1185">Reference proteome</keyword>
<dbReference type="Proteomes" id="UP001500897">
    <property type="component" value="Unassembled WGS sequence"/>
</dbReference>
<comment type="caution">
    <text evidence="5">The sequence shown here is derived from an EMBL/GenBank/DDBJ whole genome shotgun (WGS) entry which is preliminary data.</text>
</comment>
<feature type="domain" description="PPIase cyclophilin-type" evidence="4">
    <location>
        <begin position="79"/>
        <end position="224"/>
    </location>
</feature>